<dbReference type="OrthoDB" id="311718at2"/>
<dbReference type="Gene3D" id="3.30.9.10">
    <property type="entry name" value="D-Amino Acid Oxidase, subunit A, domain 2"/>
    <property type="match status" value="1"/>
</dbReference>
<reference evidence="4" key="1">
    <citation type="submission" date="2016-05" db="EMBL/GenBank/DDBJ databases">
        <authorList>
            <person name="Baek K."/>
            <person name="Yang S.-J."/>
        </authorList>
    </citation>
    <scope>NUCLEOTIDE SEQUENCE [LARGE SCALE GENOMIC DNA]</scope>
    <source>
        <strain evidence="4">ST58-10</strain>
    </source>
</reference>
<feature type="domain" description="FAD dependent oxidoreductase" evidence="2">
    <location>
        <begin position="32"/>
        <end position="388"/>
    </location>
</feature>
<evidence type="ECO:0000256" key="1">
    <source>
        <dbReference type="ARBA" id="ARBA00023002"/>
    </source>
</evidence>
<dbReference type="STRING" id="1821621.A8C75_03120"/>
<dbReference type="InterPro" id="IPR006076">
    <property type="entry name" value="FAD-dep_OxRdtase"/>
</dbReference>
<dbReference type="GO" id="GO:0016491">
    <property type="term" value="F:oxidoreductase activity"/>
    <property type="evidence" value="ECO:0007669"/>
    <property type="project" value="UniProtKB-KW"/>
</dbReference>
<protein>
    <submittedName>
        <fullName evidence="3">Oxidoreductase</fullName>
    </submittedName>
</protein>
<evidence type="ECO:0000313" key="4">
    <source>
        <dbReference type="Proteomes" id="UP000078070"/>
    </source>
</evidence>
<dbReference type="PANTHER" id="PTHR13847:SF281">
    <property type="entry name" value="FAD DEPENDENT OXIDOREDUCTASE DOMAIN-CONTAINING PROTEIN"/>
    <property type="match status" value="1"/>
</dbReference>
<dbReference type="SUPFAM" id="SSF51905">
    <property type="entry name" value="FAD/NAD(P)-binding domain"/>
    <property type="match status" value="1"/>
</dbReference>
<dbReference type="GO" id="GO:0005737">
    <property type="term" value="C:cytoplasm"/>
    <property type="evidence" value="ECO:0007669"/>
    <property type="project" value="TreeGrafter"/>
</dbReference>
<dbReference type="KEGG" id="mars:A8C75_03120"/>
<dbReference type="InterPro" id="IPR036188">
    <property type="entry name" value="FAD/NAD-bd_sf"/>
</dbReference>
<evidence type="ECO:0000313" key="3">
    <source>
        <dbReference type="EMBL" id="ANG61564.1"/>
    </source>
</evidence>
<reference evidence="3 4" key="2">
    <citation type="journal article" date="2018" name="Int. J. Syst. Evol. Microbiol.">
        <title>Marinobacterium aestuarii sp. nov., a benzene-degrading marine bacterium isolated from estuary sediment.</title>
        <authorList>
            <person name="Bae S.S."/>
            <person name="Jung J."/>
            <person name="Chung D."/>
            <person name="Baek K."/>
        </authorList>
    </citation>
    <scope>NUCLEOTIDE SEQUENCE [LARGE SCALE GENOMIC DNA]</scope>
    <source>
        <strain evidence="3 4">ST58-10</strain>
    </source>
</reference>
<dbReference type="Proteomes" id="UP000078070">
    <property type="component" value="Chromosome"/>
</dbReference>
<gene>
    <name evidence="3" type="ORF">A8C75_03120</name>
</gene>
<sequence>MILPQYDGNCGWYEMLGTVTDFPQLTQDIRVDAAVIGGGFVGCAAVRRLAENRPDDSFVLIEALKVGQGASGRNSGFVIDQPHKRDLELGDKELKRKMVHLNRTAIDYLETQINSYNIDCQWSKAGKYQGAVGARGEKFLDHYEQLLKNFGETYERLSPQKMQDIFGTDYYSACIFTPGGTLMQPAALMRGLADNMPANVRIAEHTPVLEITRTANGFVLNTGKARIECRQLILGTNIFTAELGFLRDRILPVMTFASMTRPLTDAEMKLYGGQLDWGLTPADHAGTTLRMTQDRRIIIRNSYRYAHDYNTPQELLPGIRQRHREGFEARYPALKNVQFDYTWGGASSLSGNFETYFGELEKGIFASACDQSVGAARGTISGMMLADMASGKKTDLLSNMLEVSGNPSRLPPKPLLHIGVPLRMAMARFASRSEL</sequence>
<dbReference type="EMBL" id="CP015839">
    <property type="protein sequence ID" value="ANG61564.1"/>
    <property type="molecule type" value="Genomic_DNA"/>
</dbReference>
<organism evidence="3 4">
    <name type="scientific">Marinobacterium aestuarii</name>
    <dbReference type="NCBI Taxonomy" id="1821621"/>
    <lineage>
        <taxon>Bacteria</taxon>
        <taxon>Pseudomonadati</taxon>
        <taxon>Pseudomonadota</taxon>
        <taxon>Gammaproteobacteria</taxon>
        <taxon>Oceanospirillales</taxon>
        <taxon>Oceanospirillaceae</taxon>
        <taxon>Marinobacterium</taxon>
    </lineage>
</organism>
<proteinExistence type="predicted"/>
<dbReference type="RefSeq" id="WP_067377986.1">
    <property type="nucleotide sequence ID" value="NZ_CP015839.1"/>
</dbReference>
<dbReference type="PANTHER" id="PTHR13847">
    <property type="entry name" value="SARCOSINE DEHYDROGENASE-RELATED"/>
    <property type="match status" value="1"/>
</dbReference>
<accession>A0A1A9ETV3</accession>
<keyword evidence="4" id="KW-1185">Reference proteome</keyword>
<name>A0A1A9ETV3_9GAMM</name>
<dbReference type="AlphaFoldDB" id="A0A1A9ETV3"/>
<evidence type="ECO:0000259" key="2">
    <source>
        <dbReference type="Pfam" id="PF01266"/>
    </source>
</evidence>
<dbReference type="Gene3D" id="3.50.50.60">
    <property type="entry name" value="FAD/NAD(P)-binding domain"/>
    <property type="match status" value="1"/>
</dbReference>
<dbReference type="Pfam" id="PF01266">
    <property type="entry name" value="DAO"/>
    <property type="match status" value="1"/>
</dbReference>
<keyword evidence="1" id="KW-0560">Oxidoreductase</keyword>